<comment type="caution">
    <text evidence="5">The sequence shown here is derived from an EMBL/GenBank/DDBJ whole genome shotgun (WGS) entry which is preliminary data.</text>
</comment>
<dbReference type="RefSeq" id="WP_349244696.1">
    <property type="nucleotide sequence ID" value="NZ_JASCXX010000009.1"/>
</dbReference>
<reference evidence="5" key="1">
    <citation type="submission" date="2023-05" db="EMBL/GenBank/DDBJ databases">
        <title>Anaerotaeda fermentans gen. nov., sp. nov., a novel anaerobic planctomycete of the new family within the order Sedimentisphaerales isolated from Taman Peninsula, Russia.</title>
        <authorList>
            <person name="Khomyakova M.A."/>
            <person name="Merkel A.Y."/>
            <person name="Slobodkin A.I."/>
        </authorList>
    </citation>
    <scope>NUCLEOTIDE SEQUENCE</scope>
    <source>
        <strain evidence="5">M17dextr</strain>
    </source>
</reference>
<dbReference type="PANTHER" id="PTHR43534:SF1">
    <property type="entry name" value="4FE-4S CLUSTER CONTAINING PARA FAMILY ATPASE PROTEIN"/>
    <property type="match status" value="1"/>
</dbReference>
<evidence type="ECO:0000256" key="3">
    <source>
        <dbReference type="ARBA" id="ARBA00023014"/>
    </source>
</evidence>
<keyword evidence="2" id="KW-0408">Iron</keyword>
<dbReference type="SUPFAM" id="SSF52540">
    <property type="entry name" value="P-loop containing nucleoside triphosphate hydrolases"/>
    <property type="match status" value="1"/>
</dbReference>
<dbReference type="PROSITE" id="PS51379">
    <property type="entry name" value="4FE4S_FER_2"/>
    <property type="match status" value="2"/>
</dbReference>
<feature type="domain" description="4Fe-4S ferredoxin-type" evidence="4">
    <location>
        <begin position="59"/>
        <end position="88"/>
    </location>
</feature>
<sequence length="305" mass="32213">MKEIVVISGKGGTGKTSLVAAFASLAQNAVLADCDVDAADLHLILKPDVRESHNFSGGKLARIRADKCIGCGECERVCRFEAVSLNGPGNELVAKTCTIDSVACEGCGVCVQFCPVDAIDFEDAINGRWFISETRFGPMVHARLGTAEENSGKLVSLIRKQARRIASERGVGANDDSPLLLVDGSPGIGCPVIASITGADLILVVTEPTLSGRHDLGRVAQLTAHFGIPTAVCINKWDINPDVTEAIEAGARDKGLVLAGKIDYDPAVTNAQVAEKTIIEYARNQTAAQVVSVWNIITDSLKTTK</sequence>
<dbReference type="Gene3D" id="3.40.50.300">
    <property type="entry name" value="P-loop containing nucleotide triphosphate hydrolases"/>
    <property type="match status" value="1"/>
</dbReference>
<dbReference type="CDD" id="cd03110">
    <property type="entry name" value="SIMIBI_bact_arch"/>
    <property type="match status" value="1"/>
</dbReference>
<evidence type="ECO:0000256" key="1">
    <source>
        <dbReference type="ARBA" id="ARBA00022723"/>
    </source>
</evidence>
<dbReference type="Pfam" id="PF01656">
    <property type="entry name" value="CbiA"/>
    <property type="match status" value="1"/>
</dbReference>
<keyword evidence="3" id="KW-0411">Iron-sulfur</keyword>
<evidence type="ECO:0000313" key="5">
    <source>
        <dbReference type="EMBL" id="MDI6449290.1"/>
    </source>
</evidence>
<dbReference type="Proteomes" id="UP001431776">
    <property type="component" value="Unassembled WGS sequence"/>
</dbReference>
<evidence type="ECO:0000259" key="4">
    <source>
        <dbReference type="PROSITE" id="PS51379"/>
    </source>
</evidence>
<evidence type="ECO:0000256" key="2">
    <source>
        <dbReference type="ARBA" id="ARBA00023004"/>
    </source>
</evidence>
<protein>
    <submittedName>
        <fullName evidence="5">ATP-binding protein</fullName>
    </submittedName>
</protein>
<dbReference type="GO" id="GO:0051536">
    <property type="term" value="F:iron-sulfur cluster binding"/>
    <property type="evidence" value="ECO:0007669"/>
    <property type="project" value="UniProtKB-KW"/>
</dbReference>
<accession>A0AAW6TXG3</accession>
<proteinExistence type="predicted"/>
<evidence type="ECO:0000313" key="6">
    <source>
        <dbReference type="Proteomes" id="UP001431776"/>
    </source>
</evidence>
<keyword evidence="1" id="KW-0479">Metal-binding</keyword>
<feature type="domain" description="4Fe-4S ferredoxin-type" evidence="4">
    <location>
        <begin position="95"/>
        <end position="124"/>
    </location>
</feature>
<dbReference type="PANTHER" id="PTHR43534">
    <property type="entry name" value="MIND SUPERFAMILY P-LOOP ATPASE CONTAINING AN INSERTED FERREDOXIN DOMAIN"/>
    <property type="match status" value="1"/>
</dbReference>
<keyword evidence="6" id="KW-1185">Reference proteome</keyword>
<dbReference type="EMBL" id="JASCXX010000009">
    <property type="protein sequence ID" value="MDI6449290.1"/>
    <property type="molecule type" value="Genomic_DNA"/>
</dbReference>
<dbReference type="InterPro" id="IPR017896">
    <property type="entry name" value="4Fe4S_Fe-S-bd"/>
</dbReference>
<dbReference type="SUPFAM" id="SSF54862">
    <property type="entry name" value="4Fe-4S ferredoxins"/>
    <property type="match status" value="1"/>
</dbReference>
<keyword evidence="5" id="KW-0547">Nucleotide-binding</keyword>
<name>A0AAW6TXG3_9BACT</name>
<dbReference type="Gene3D" id="3.30.70.20">
    <property type="match status" value="2"/>
</dbReference>
<dbReference type="GO" id="GO:0005524">
    <property type="term" value="F:ATP binding"/>
    <property type="evidence" value="ECO:0007669"/>
    <property type="project" value="UniProtKB-KW"/>
</dbReference>
<dbReference type="InterPro" id="IPR002586">
    <property type="entry name" value="CobQ/CobB/MinD/ParA_Nub-bd_dom"/>
</dbReference>
<dbReference type="GO" id="GO:0046872">
    <property type="term" value="F:metal ion binding"/>
    <property type="evidence" value="ECO:0007669"/>
    <property type="project" value="UniProtKB-KW"/>
</dbReference>
<dbReference type="InterPro" id="IPR027417">
    <property type="entry name" value="P-loop_NTPase"/>
</dbReference>
<dbReference type="AlphaFoldDB" id="A0AAW6TXG3"/>
<dbReference type="Pfam" id="PF00037">
    <property type="entry name" value="Fer4"/>
    <property type="match status" value="2"/>
</dbReference>
<organism evidence="5 6">
    <name type="scientific">Anaerobaca lacustris</name>
    <dbReference type="NCBI Taxonomy" id="3044600"/>
    <lineage>
        <taxon>Bacteria</taxon>
        <taxon>Pseudomonadati</taxon>
        <taxon>Planctomycetota</taxon>
        <taxon>Phycisphaerae</taxon>
        <taxon>Sedimentisphaerales</taxon>
        <taxon>Anaerobacaceae</taxon>
        <taxon>Anaerobaca</taxon>
    </lineage>
</organism>
<dbReference type="PROSITE" id="PS00198">
    <property type="entry name" value="4FE4S_FER_1"/>
    <property type="match status" value="1"/>
</dbReference>
<dbReference type="InterPro" id="IPR017900">
    <property type="entry name" value="4Fe4S_Fe_S_CS"/>
</dbReference>
<keyword evidence="5" id="KW-0067">ATP-binding</keyword>
<gene>
    <name evidence="5" type="ORF">QJ522_09575</name>
</gene>